<keyword evidence="2" id="KW-0812">Transmembrane</keyword>
<dbReference type="Gene3D" id="1.20.1070.10">
    <property type="entry name" value="Rhodopsin 7-helix transmembrane proteins"/>
    <property type="match status" value="1"/>
</dbReference>
<accession>A0A4V6XVX9</accession>
<dbReference type="InterPro" id="IPR004151">
    <property type="entry name" value="7TM_GPCR_serpentine_rcpt_Sre"/>
</dbReference>
<keyword evidence="4" id="KW-1185">Reference proteome</keyword>
<dbReference type="STRING" id="34508.A0A4V6XVX9"/>
<reference evidence="3 4" key="1">
    <citation type="journal article" date="2015" name="Genome Biol.">
        <title>Comparative genomics of Steinernema reveals deeply conserved gene regulatory networks.</title>
        <authorList>
            <person name="Dillman A.R."/>
            <person name="Macchietto M."/>
            <person name="Porter C.F."/>
            <person name="Rogers A."/>
            <person name="Williams B."/>
            <person name="Antoshechkin I."/>
            <person name="Lee M.M."/>
            <person name="Goodwin Z."/>
            <person name="Lu X."/>
            <person name="Lewis E.E."/>
            <person name="Goodrich-Blair H."/>
            <person name="Stock S.P."/>
            <person name="Adams B.J."/>
            <person name="Sternberg P.W."/>
            <person name="Mortazavi A."/>
        </authorList>
    </citation>
    <scope>NUCLEOTIDE SEQUENCE [LARGE SCALE GENOMIC DNA]</scope>
    <source>
        <strain evidence="3 4">ALL</strain>
    </source>
</reference>
<protein>
    <recommendedName>
        <fullName evidence="5">G-protein coupled receptors family 1 profile domain-containing protein</fullName>
    </recommendedName>
</protein>
<dbReference type="OrthoDB" id="5802971at2759"/>
<organism evidence="3 4">
    <name type="scientific">Steinernema carpocapsae</name>
    <name type="common">Entomopathogenic nematode</name>
    <dbReference type="NCBI Taxonomy" id="34508"/>
    <lineage>
        <taxon>Eukaryota</taxon>
        <taxon>Metazoa</taxon>
        <taxon>Ecdysozoa</taxon>
        <taxon>Nematoda</taxon>
        <taxon>Chromadorea</taxon>
        <taxon>Rhabditida</taxon>
        <taxon>Tylenchina</taxon>
        <taxon>Panagrolaimomorpha</taxon>
        <taxon>Strongyloidoidea</taxon>
        <taxon>Steinernematidae</taxon>
        <taxon>Steinernema</taxon>
    </lineage>
</organism>
<comment type="similarity">
    <text evidence="1">Belongs to the nematode receptor-like protein sre family.</text>
</comment>
<feature type="transmembrane region" description="Helical" evidence="2">
    <location>
        <begin position="161"/>
        <end position="186"/>
    </location>
</feature>
<evidence type="ECO:0000256" key="1">
    <source>
        <dbReference type="ARBA" id="ARBA00006803"/>
    </source>
</evidence>
<feature type="transmembrane region" description="Helical" evidence="2">
    <location>
        <begin position="12"/>
        <end position="32"/>
    </location>
</feature>
<dbReference type="EMBL" id="AZBU02000007">
    <property type="protein sequence ID" value="TKR70865.1"/>
    <property type="molecule type" value="Genomic_DNA"/>
</dbReference>
<evidence type="ECO:0008006" key="5">
    <source>
        <dbReference type="Google" id="ProtNLM"/>
    </source>
</evidence>
<evidence type="ECO:0000256" key="2">
    <source>
        <dbReference type="SAM" id="Phobius"/>
    </source>
</evidence>
<reference evidence="3 4" key="2">
    <citation type="journal article" date="2019" name="G3 (Bethesda)">
        <title>Hybrid Assembly of the Genome of the Entomopathogenic Nematode Steinernema carpocapsae Identifies the X-Chromosome.</title>
        <authorList>
            <person name="Serra L."/>
            <person name="Macchietto M."/>
            <person name="Macias-Munoz A."/>
            <person name="McGill C.J."/>
            <person name="Rodriguez I.M."/>
            <person name="Rodriguez B."/>
            <person name="Murad R."/>
            <person name="Mortazavi A."/>
        </authorList>
    </citation>
    <scope>NUCLEOTIDE SEQUENCE [LARGE SCALE GENOMIC DNA]</scope>
    <source>
        <strain evidence="3 4">ALL</strain>
    </source>
</reference>
<proteinExistence type="inferred from homology"/>
<dbReference type="AlphaFoldDB" id="A0A4V6XVX9"/>
<dbReference type="InterPro" id="IPR052860">
    <property type="entry name" value="NRL-GPCR1"/>
</dbReference>
<dbReference type="Pfam" id="PF03125">
    <property type="entry name" value="Sre"/>
    <property type="match status" value="1"/>
</dbReference>
<dbReference type="Proteomes" id="UP000298663">
    <property type="component" value="Unassembled WGS sequence"/>
</dbReference>
<comment type="caution">
    <text evidence="3">The sequence shown here is derived from an EMBL/GenBank/DDBJ whole genome shotgun (WGS) entry which is preliminary data.</text>
</comment>
<keyword evidence="2" id="KW-1133">Transmembrane helix</keyword>
<dbReference type="GO" id="GO:0016020">
    <property type="term" value="C:membrane"/>
    <property type="evidence" value="ECO:0007669"/>
    <property type="project" value="InterPro"/>
</dbReference>
<dbReference type="GO" id="GO:0007606">
    <property type="term" value="P:sensory perception of chemical stimulus"/>
    <property type="evidence" value="ECO:0007669"/>
    <property type="project" value="InterPro"/>
</dbReference>
<name>A0A4V6XVX9_STECR</name>
<feature type="transmembrane region" description="Helical" evidence="2">
    <location>
        <begin position="117"/>
        <end position="141"/>
    </location>
</feature>
<evidence type="ECO:0000313" key="3">
    <source>
        <dbReference type="EMBL" id="TKR70865.1"/>
    </source>
</evidence>
<keyword evidence="2" id="KW-0472">Membrane</keyword>
<feature type="transmembrane region" description="Helical" evidence="2">
    <location>
        <begin position="218"/>
        <end position="239"/>
    </location>
</feature>
<sequence>MEISVGVIVMRAVELCFDLLAPVFNFYFLWLLRKNVFHTHLRVILALFALNLSVMTLTRSTDVINQIFDRPIPQGVMGYVNFAHNDCMTLIMDISLILTVERFIASHWADKYENIKSYTISIGACLFMLALNTHNTYLMHIWLNSSNVKENCTIEFGADNFWVNIVVNISVMFGLNLLSVGIFLVLRHYNMRRYKNDSKNKLTRRFQISENIRTSRQIFYILILNLFVNLYFFFVLYYVAISKTANMTVIYFAQFFDLFAALASVAYPSILIASHPRLRLQVTQQFKKLVGIKISNEAPVQTINNQQMIFQSSLEGSMYFNELQRSWNR</sequence>
<gene>
    <name evidence="3" type="ORF">L596_022834</name>
</gene>
<evidence type="ECO:0000313" key="4">
    <source>
        <dbReference type="Proteomes" id="UP000298663"/>
    </source>
</evidence>
<feature type="transmembrane region" description="Helical" evidence="2">
    <location>
        <begin position="251"/>
        <end position="273"/>
    </location>
</feature>
<dbReference type="PANTHER" id="PTHR47521">
    <property type="entry name" value="SERPENTINE RECEPTOR, CLASS E (EPSILON)-RELATED"/>
    <property type="match status" value="1"/>
</dbReference>